<dbReference type="EMBL" id="AMYB01000003">
    <property type="protein sequence ID" value="OAD04413.1"/>
    <property type="molecule type" value="Genomic_DNA"/>
</dbReference>
<name>A0A168M5G2_MUCCL</name>
<accession>A0A168M5G2</accession>
<feature type="compositionally biased region" description="Polar residues" evidence="1">
    <location>
        <begin position="364"/>
        <end position="382"/>
    </location>
</feature>
<feature type="transmembrane region" description="Helical" evidence="2">
    <location>
        <begin position="264"/>
        <end position="287"/>
    </location>
</feature>
<sequence length="510" mass="55382">MKNYRLCIAAAAAAASNKTLSPSVFFALSLVYCQQQQQQPIPTSTPDSQTTTLASKKPAITSTDALSSSSSSTCGTNGNTDTICSPKAGDVWKNGTWYPITWNTMYPTYVSSPALNIYIYFVQNYQNTLIKKISDINTSKGSVAVLVDDTWRLDASAQTYESLIYIVPNGINPEKELANRYSDYPPPIHNLVEQSALVPLTTALPTATNVSSIAAASASMTNSPSSTVSPTLASAPLPTNVDLSASDATRKKETGPEAHPIQGWIIAAVVLACLAVLGACLAIFWVMRHSRRRKLVYGEKGHLELNSTASSSMFPVLQQDGGSKEKLNAMSTISFNQPTINTTVTAPVRFYGTAHTGSERGSLKSHTAPNSPLNNTASSNMGGFISTPSLPLDGKMYMLGDGARPQSTASFSNISSRSEPPLTSTDALLIADTFRQRMRRPEWQQQQQQQLQKKEDEEAEEEDKRRQLSEQLLKKELEAEGTLMKKVGKRAHLLAATYQQQQQPPPPQQP</sequence>
<dbReference type="AlphaFoldDB" id="A0A168M5G2"/>
<protein>
    <submittedName>
        <fullName evidence="3">Uncharacterized protein</fullName>
    </submittedName>
</protein>
<gene>
    <name evidence="3" type="ORF">MUCCIDRAFT_79524</name>
</gene>
<keyword evidence="2" id="KW-0472">Membrane</keyword>
<keyword evidence="4" id="KW-1185">Reference proteome</keyword>
<feature type="region of interest" description="Disordered" evidence="1">
    <location>
        <begin position="399"/>
        <end position="426"/>
    </location>
</feature>
<proteinExistence type="predicted"/>
<feature type="compositionally biased region" description="Polar residues" evidence="1">
    <location>
        <begin position="405"/>
        <end position="426"/>
    </location>
</feature>
<feature type="region of interest" description="Disordered" evidence="1">
    <location>
        <begin position="439"/>
        <end position="467"/>
    </location>
</feature>
<evidence type="ECO:0000313" key="4">
    <source>
        <dbReference type="Proteomes" id="UP000077051"/>
    </source>
</evidence>
<dbReference type="Proteomes" id="UP000077051">
    <property type="component" value="Unassembled WGS sequence"/>
</dbReference>
<comment type="caution">
    <text evidence="3">The sequence shown here is derived from an EMBL/GenBank/DDBJ whole genome shotgun (WGS) entry which is preliminary data.</text>
</comment>
<reference evidence="3 4" key="1">
    <citation type="submission" date="2015-06" db="EMBL/GenBank/DDBJ databases">
        <title>Expansion of signal transduction pathways in fungi by whole-genome duplication.</title>
        <authorList>
            <consortium name="DOE Joint Genome Institute"/>
            <person name="Corrochano L.M."/>
            <person name="Kuo A."/>
            <person name="Marcet-Houben M."/>
            <person name="Polaino S."/>
            <person name="Salamov A."/>
            <person name="Villalobos J.M."/>
            <person name="Alvarez M.I."/>
            <person name="Avalos J."/>
            <person name="Benito E.P."/>
            <person name="Benoit I."/>
            <person name="Burger G."/>
            <person name="Camino L.P."/>
            <person name="Canovas D."/>
            <person name="Cerda-Olmedo E."/>
            <person name="Cheng J.-F."/>
            <person name="Dominguez A."/>
            <person name="Elias M."/>
            <person name="Eslava A.P."/>
            <person name="Glaser F."/>
            <person name="Grimwood J."/>
            <person name="Gutierrez G."/>
            <person name="Heitman J."/>
            <person name="Henrissat B."/>
            <person name="Iturriaga E.A."/>
            <person name="Lang B.F."/>
            <person name="Lavin J.L."/>
            <person name="Lee S."/>
            <person name="Li W."/>
            <person name="Lindquist E."/>
            <person name="Lopez-Garcia S."/>
            <person name="Luque E.M."/>
            <person name="Marcos A.T."/>
            <person name="Martin J."/>
            <person name="Mccluskey K."/>
            <person name="Medina H.R."/>
            <person name="Miralles-Duran A."/>
            <person name="Miyazaki A."/>
            <person name="Munoz-Torres E."/>
            <person name="Oguiza J.A."/>
            <person name="Ohm R."/>
            <person name="Olmedo M."/>
            <person name="Orejas M."/>
            <person name="Ortiz-Castellanos L."/>
            <person name="Pisabarro A.G."/>
            <person name="Rodriguez-Romero J."/>
            <person name="Ruiz-Herrera J."/>
            <person name="Ruiz-Vazquez R."/>
            <person name="Sanz C."/>
            <person name="Schackwitz W."/>
            <person name="Schmutz J."/>
            <person name="Shahriari M."/>
            <person name="Shelest E."/>
            <person name="Silva-Franco F."/>
            <person name="Soanes D."/>
            <person name="Syed K."/>
            <person name="Tagua V.G."/>
            <person name="Talbot N.J."/>
            <person name="Thon M."/>
            <person name="De Vries R.P."/>
            <person name="Wiebenga A."/>
            <person name="Yadav J.S."/>
            <person name="Braun E.L."/>
            <person name="Baker S."/>
            <person name="Garre V."/>
            <person name="Horwitz B."/>
            <person name="Torres-Martinez S."/>
            <person name="Idnurm A."/>
            <person name="Herrera-Estrella A."/>
            <person name="Gabaldon T."/>
            <person name="Grigoriev I.V."/>
        </authorList>
    </citation>
    <scope>NUCLEOTIDE SEQUENCE [LARGE SCALE GENOMIC DNA]</scope>
    <source>
        <strain evidence="3 4">CBS 277.49</strain>
    </source>
</reference>
<dbReference type="STRING" id="747725.A0A168M5G2"/>
<evidence type="ECO:0000256" key="1">
    <source>
        <dbReference type="SAM" id="MobiDB-lite"/>
    </source>
</evidence>
<keyword evidence="2" id="KW-0812">Transmembrane</keyword>
<evidence type="ECO:0000313" key="3">
    <source>
        <dbReference type="EMBL" id="OAD04413.1"/>
    </source>
</evidence>
<keyword evidence="2" id="KW-1133">Transmembrane helix</keyword>
<organism evidence="3 4">
    <name type="scientific">Mucor lusitanicus CBS 277.49</name>
    <dbReference type="NCBI Taxonomy" id="747725"/>
    <lineage>
        <taxon>Eukaryota</taxon>
        <taxon>Fungi</taxon>
        <taxon>Fungi incertae sedis</taxon>
        <taxon>Mucoromycota</taxon>
        <taxon>Mucoromycotina</taxon>
        <taxon>Mucoromycetes</taxon>
        <taxon>Mucorales</taxon>
        <taxon>Mucorineae</taxon>
        <taxon>Mucoraceae</taxon>
        <taxon>Mucor</taxon>
    </lineage>
</organism>
<dbReference type="VEuPathDB" id="FungiDB:MUCCIDRAFT_79524"/>
<evidence type="ECO:0000256" key="2">
    <source>
        <dbReference type="SAM" id="Phobius"/>
    </source>
</evidence>
<dbReference type="OrthoDB" id="2278929at2759"/>
<feature type="compositionally biased region" description="Basic and acidic residues" evidence="1">
    <location>
        <begin position="452"/>
        <end position="467"/>
    </location>
</feature>
<feature type="region of interest" description="Disordered" evidence="1">
    <location>
        <begin position="355"/>
        <end position="382"/>
    </location>
</feature>